<dbReference type="RefSeq" id="WP_201634323.1">
    <property type="nucleotide sequence ID" value="NZ_JAEQNB010000002.1"/>
</dbReference>
<evidence type="ECO:0000313" key="1">
    <source>
        <dbReference type="EMBL" id="MBL0386958.1"/>
    </source>
</evidence>
<evidence type="ECO:0000313" key="2">
    <source>
        <dbReference type="Proteomes" id="UP000602284"/>
    </source>
</evidence>
<name>A0ABS1J9K6_9BACL</name>
<comment type="caution">
    <text evidence="1">The sequence shown here is derived from an EMBL/GenBank/DDBJ whole genome shotgun (WGS) entry which is preliminary data.</text>
</comment>
<accession>A0ABS1J9K6</accession>
<gene>
    <name evidence="1" type="ORF">JJB07_09855</name>
</gene>
<dbReference type="EMBL" id="JAEQNB010000002">
    <property type="protein sequence ID" value="MBL0386958.1"/>
    <property type="molecule type" value="Genomic_DNA"/>
</dbReference>
<keyword evidence="2" id="KW-1185">Reference proteome</keyword>
<reference evidence="1 2" key="1">
    <citation type="submission" date="2021-01" db="EMBL/GenBank/DDBJ databases">
        <title>Tumebacillus sp. strain ITR2 16S ribosomal RNA gene Genome sequencing and assembly.</title>
        <authorList>
            <person name="Kang M."/>
        </authorList>
    </citation>
    <scope>NUCLEOTIDE SEQUENCE [LARGE SCALE GENOMIC DNA]</scope>
    <source>
        <strain evidence="1 2">ITR2</strain>
    </source>
</reference>
<sequence length="206" mass="23522">MEQFVRYVQDGVTELQQRLSEQPELKQQLEEVIRESLTRTTMEALEIEQSVAILAGREIAQAVVACIRCLETFDDLEELGSATDLNSDTVGFLRYLTARYGPVLKSFRRRIHHPHGWHKFGHVVAQLETGQTNLQLKIMRNDDTTLTLEDDTESILRLVNLMLKSLESADDYETIDPATVQELTERYTHLIDRASAGNGPIDRTEH</sequence>
<proteinExistence type="predicted"/>
<dbReference type="Proteomes" id="UP000602284">
    <property type="component" value="Unassembled WGS sequence"/>
</dbReference>
<protein>
    <submittedName>
        <fullName evidence="1">Uncharacterized protein</fullName>
    </submittedName>
</protein>
<organism evidence="1 2">
    <name type="scientific">Tumebacillus amylolyticus</name>
    <dbReference type="NCBI Taxonomy" id="2801339"/>
    <lineage>
        <taxon>Bacteria</taxon>
        <taxon>Bacillati</taxon>
        <taxon>Bacillota</taxon>
        <taxon>Bacilli</taxon>
        <taxon>Bacillales</taxon>
        <taxon>Alicyclobacillaceae</taxon>
        <taxon>Tumebacillus</taxon>
    </lineage>
</organism>